<keyword evidence="3" id="KW-1185">Reference proteome</keyword>
<feature type="domain" description="Integrase zinc-binding" evidence="1">
    <location>
        <begin position="33"/>
        <end position="82"/>
    </location>
</feature>
<evidence type="ECO:0000313" key="3">
    <source>
        <dbReference type="Proteomes" id="UP000650833"/>
    </source>
</evidence>
<dbReference type="AlphaFoldDB" id="A0A8H7VAZ9"/>
<dbReference type="Gene3D" id="1.10.340.70">
    <property type="match status" value="1"/>
</dbReference>
<dbReference type="Pfam" id="PF17921">
    <property type="entry name" value="Integrase_H2C2"/>
    <property type="match status" value="1"/>
</dbReference>
<dbReference type="Proteomes" id="UP000650833">
    <property type="component" value="Unassembled WGS sequence"/>
</dbReference>
<organism evidence="2 3">
    <name type="scientific">Mucor plumbeus</name>
    <dbReference type="NCBI Taxonomy" id="97098"/>
    <lineage>
        <taxon>Eukaryota</taxon>
        <taxon>Fungi</taxon>
        <taxon>Fungi incertae sedis</taxon>
        <taxon>Mucoromycota</taxon>
        <taxon>Mucoromycotina</taxon>
        <taxon>Mucoromycetes</taxon>
        <taxon>Mucorales</taxon>
        <taxon>Mucorineae</taxon>
        <taxon>Mucoraceae</taxon>
        <taxon>Mucor</taxon>
    </lineage>
</organism>
<proteinExistence type="predicted"/>
<evidence type="ECO:0000259" key="1">
    <source>
        <dbReference type="Pfam" id="PF17921"/>
    </source>
</evidence>
<sequence>MNKLRNKIEVLLFRVSHLDVYKTPASDEEKQNILEKRNLLGHFSIHAMEQIIHQGLNILYWKGLREDVTKYTSNCHKWRQFNLASHVYHPPKQEASEGIIDHAVFDLDGFDCTTARGNNSILAALNLFWRFTISSAISDKLATTVAKELVSVFLLFSYPRIVGRN</sequence>
<protein>
    <recommendedName>
        <fullName evidence="1">Integrase zinc-binding domain-containing protein</fullName>
    </recommendedName>
</protein>
<reference evidence="2" key="1">
    <citation type="submission" date="2020-12" db="EMBL/GenBank/DDBJ databases">
        <title>Metabolic potential, ecology and presence of endohyphal bacteria is reflected in genomic diversity of Mucoromycotina.</title>
        <authorList>
            <person name="Muszewska A."/>
            <person name="Okrasinska A."/>
            <person name="Steczkiewicz K."/>
            <person name="Drgas O."/>
            <person name="Orlowska M."/>
            <person name="Perlinska-Lenart U."/>
            <person name="Aleksandrzak-Piekarczyk T."/>
            <person name="Szatraj K."/>
            <person name="Zielenkiewicz U."/>
            <person name="Pilsyk S."/>
            <person name="Malc E."/>
            <person name="Mieczkowski P."/>
            <person name="Kruszewska J.S."/>
            <person name="Biernat P."/>
            <person name="Pawlowska J."/>
        </authorList>
    </citation>
    <scope>NUCLEOTIDE SEQUENCE</scope>
    <source>
        <strain evidence="2">CBS 226.32</strain>
    </source>
</reference>
<dbReference type="InterPro" id="IPR041588">
    <property type="entry name" value="Integrase_H2C2"/>
</dbReference>
<name>A0A8H7VAZ9_9FUNG</name>
<accession>A0A8H7VAZ9</accession>
<evidence type="ECO:0000313" key="2">
    <source>
        <dbReference type="EMBL" id="KAG2207789.1"/>
    </source>
</evidence>
<comment type="caution">
    <text evidence="2">The sequence shown here is derived from an EMBL/GenBank/DDBJ whole genome shotgun (WGS) entry which is preliminary data.</text>
</comment>
<dbReference type="OrthoDB" id="2285631at2759"/>
<dbReference type="EMBL" id="JAEPRC010000123">
    <property type="protein sequence ID" value="KAG2207789.1"/>
    <property type="molecule type" value="Genomic_DNA"/>
</dbReference>
<gene>
    <name evidence="2" type="ORF">INT46_001980</name>
</gene>